<evidence type="ECO:0000259" key="5">
    <source>
        <dbReference type="PROSITE" id="PS50217"/>
    </source>
</evidence>
<feature type="compositionally biased region" description="Polar residues" evidence="4">
    <location>
        <begin position="170"/>
        <end position="193"/>
    </location>
</feature>
<evidence type="ECO:0000313" key="7">
    <source>
        <dbReference type="Proteomes" id="UP000002669"/>
    </source>
</evidence>
<proteinExistence type="predicted"/>
<dbReference type="Gene3D" id="1.20.5.170">
    <property type="match status" value="1"/>
</dbReference>
<dbReference type="PANTHER" id="PTHR40621">
    <property type="entry name" value="TRANSCRIPTION FACTOR KAPC-RELATED"/>
    <property type="match status" value="1"/>
</dbReference>
<dbReference type="HOGENOM" id="CLU_076384_1_0_1"/>
<accession>E5R3A1</accession>
<dbReference type="PROSITE" id="PS00036">
    <property type="entry name" value="BZIP_BASIC"/>
    <property type="match status" value="1"/>
</dbReference>
<protein>
    <recommendedName>
        <fullName evidence="5">BZIP domain-containing protein</fullName>
    </recommendedName>
</protein>
<dbReference type="InterPro" id="IPR050936">
    <property type="entry name" value="AP-1-like"/>
</dbReference>
<dbReference type="SUPFAM" id="SSF57959">
    <property type="entry name" value="Leucine zipper domain"/>
    <property type="match status" value="1"/>
</dbReference>
<feature type="region of interest" description="Disordered" evidence="4">
    <location>
        <begin position="170"/>
        <end position="194"/>
    </location>
</feature>
<evidence type="ECO:0000313" key="6">
    <source>
        <dbReference type="EMBL" id="EFQ97130.1"/>
    </source>
</evidence>
<keyword evidence="2" id="KW-0539">Nucleus</keyword>
<dbReference type="GO" id="GO:0090575">
    <property type="term" value="C:RNA polymerase II transcription regulator complex"/>
    <property type="evidence" value="ECO:0007669"/>
    <property type="project" value="TreeGrafter"/>
</dbReference>
<feature type="coiled-coil region" evidence="3">
    <location>
        <begin position="118"/>
        <end position="166"/>
    </location>
</feature>
<dbReference type="CDD" id="cd14688">
    <property type="entry name" value="bZIP_YAP"/>
    <property type="match status" value="1"/>
</dbReference>
<dbReference type="Pfam" id="PF00170">
    <property type="entry name" value="bZIP_1"/>
    <property type="match status" value="1"/>
</dbReference>
<dbReference type="GeneID" id="10031394"/>
<dbReference type="InterPro" id="IPR046347">
    <property type="entry name" value="bZIP_sf"/>
</dbReference>
<dbReference type="GO" id="GO:0000976">
    <property type="term" value="F:transcription cis-regulatory region binding"/>
    <property type="evidence" value="ECO:0007669"/>
    <property type="project" value="InterPro"/>
</dbReference>
<organism evidence="7">
    <name type="scientific">Arthroderma gypseum (strain ATCC MYA-4604 / CBS 118893)</name>
    <name type="common">Microsporum gypseum</name>
    <dbReference type="NCBI Taxonomy" id="535722"/>
    <lineage>
        <taxon>Eukaryota</taxon>
        <taxon>Fungi</taxon>
        <taxon>Dikarya</taxon>
        <taxon>Ascomycota</taxon>
        <taxon>Pezizomycotina</taxon>
        <taxon>Eurotiomycetes</taxon>
        <taxon>Eurotiomycetidae</taxon>
        <taxon>Onygenales</taxon>
        <taxon>Arthrodermataceae</taxon>
        <taxon>Nannizzia</taxon>
    </lineage>
</organism>
<evidence type="ECO:0000256" key="4">
    <source>
        <dbReference type="SAM" id="MobiDB-lite"/>
    </source>
</evidence>
<dbReference type="OMA" id="YYDKSIH"/>
<dbReference type="PROSITE" id="PS50217">
    <property type="entry name" value="BZIP"/>
    <property type="match status" value="1"/>
</dbReference>
<feature type="region of interest" description="Disordered" evidence="4">
    <location>
        <begin position="78"/>
        <end position="117"/>
    </location>
</feature>
<dbReference type="RefSeq" id="XP_003176082.1">
    <property type="nucleotide sequence ID" value="XM_003176034.1"/>
</dbReference>
<keyword evidence="7" id="KW-1185">Reference proteome</keyword>
<comment type="subcellular location">
    <subcellularLocation>
        <location evidence="1">Nucleus</location>
    </subcellularLocation>
</comment>
<dbReference type="InParanoid" id="E5R3A1"/>
<dbReference type="Proteomes" id="UP000002669">
    <property type="component" value="Unassembled WGS sequence"/>
</dbReference>
<dbReference type="VEuPathDB" id="FungiDB:MGYG_00173"/>
<dbReference type="SMART" id="SM00338">
    <property type="entry name" value="BRLZ"/>
    <property type="match status" value="1"/>
</dbReference>
<dbReference type="EMBL" id="DS989822">
    <property type="protein sequence ID" value="EFQ97130.1"/>
    <property type="molecule type" value="Genomic_DNA"/>
</dbReference>
<dbReference type="PANTHER" id="PTHR40621:SF6">
    <property type="entry name" value="AP-1-LIKE TRANSCRIPTION FACTOR YAP1-RELATED"/>
    <property type="match status" value="1"/>
</dbReference>
<dbReference type="OrthoDB" id="2593073at2759"/>
<feature type="compositionally biased region" description="Basic and acidic residues" evidence="4">
    <location>
        <begin position="216"/>
        <end position="226"/>
    </location>
</feature>
<evidence type="ECO:0000256" key="1">
    <source>
        <dbReference type="ARBA" id="ARBA00004123"/>
    </source>
</evidence>
<name>E5R3A1_ARTGP</name>
<feature type="region of interest" description="Disordered" evidence="4">
    <location>
        <begin position="206"/>
        <end position="226"/>
    </location>
</feature>
<reference evidence="7" key="1">
    <citation type="journal article" date="2012" name="MBio">
        <title>Comparative genome analysis of Trichophyton rubrum and related dermatophytes reveals candidate genes involved in infection.</title>
        <authorList>
            <person name="Martinez D.A."/>
            <person name="Oliver B.G."/>
            <person name="Graeser Y."/>
            <person name="Goldberg J.M."/>
            <person name="Li W."/>
            <person name="Martinez-Rossi N.M."/>
            <person name="Monod M."/>
            <person name="Shelest E."/>
            <person name="Barton R.C."/>
            <person name="Birch E."/>
            <person name="Brakhage A.A."/>
            <person name="Chen Z."/>
            <person name="Gurr S.J."/>
            <person name="Heiman D."/>
            <person name="Heitman J."/>
            <person name="Kosti I."/>
            <person name="Rossi A."/>
            <person name="Saif S."/>
            <person name="Samalova M."/>
            <person name="Saunders C.W."/>
            <person name="Shea T."/>
            <person name="Summerbell R.C."/>
            <person name="Xu J."/>
            <person name="Young S."/>
            <person name="Zeng Q."/>
            <person name="Birren B.W."/>
            <person name="Cuomo C.A."/>
            <person name="White T.C."/>
        </authorList>
    </citation>
    <scope>NUCLEOTIDE SEQUENCE [LARGE SCALE GENOMIC DNA]</scope>
    <source>
        <strain evidence="7">ATCC MYA-4604 / CBS 118893</strain>
    </source>
</reference>
<sequence>MAFYEALPSLPNINTYAYPMAPQPYESPSESYSESSSPDTYHMRQSISPSEPAPYVISYGSPQIPYYPAPEKIPLEYIDSTSLDNGDRRERKTTQKGPVSSMHLRRRAQNRASQRAFRERKEKHVKGLESQLQALHEQHQSLLQSYNSQANEVESLRKKVQELMKLPTNMQFTDPSTSPVCTSSNSPSTSHGFTTPKYDMATFSASSYPTPTPEPYYDKSIHTTVA</sequence>
<evidence type="ECO:0000256" key="3">
    <source>
        <dbReference type="SAM" id="Coils"/>
    </source>
</evidence>
<feature type="domain" description="BZIP" evidence="5">
    <location>
        <begin position="100"/>
        <end position="163"/>
    </location>
</feature>
<feature type="compositionally biased region" description="Low complexity" evidence="4">
    <location>
        <begin position="24"/>
        <end position="38"/>
    </location>
</feature>
<evidence type="ECO:0000256" key="2">
    <source>
        <dbReference type="ARBA" id="ARBA00023242"/>
    </source>
</evidence>
<keyword evidence="3" id="KW-0175">Coiled coil</keyword>
<dbReference type="AlphaFoldDB" id="E5R3A1"/>
<feature type="region of interest" description="Disordered" evidence="4">
    <location>
        <begin position="19"/>
        <end position="54"/>
    </location>
</feature>
<gene>
    <name evidence="6" type="ORF">MGYG_00173</name>
</gene>
<dbReference type="eggNOG" id="ENOG502S175">
    <property type="taxonomic scope" value="Eukaryota"/>
</dbReference>
<dbReference type="InterPro" id="IPR004827">
    <property type="entry name" value="bZIP"/>
</dbReference>
<dbReference type="STRING" id="535722.E5R3A1"/>
<dbReference type="GO" id="GO:0001228">
    <property type="term" value="F:DNA-binding transcription activator activity, RNA polymerase II-specific"/>
    <property type="evidence" value="ECO:0007669"/>
    <property type="project" value="TreeGrafter"/>
</dbReference>